<dbReference type="Gene3D" id="3.10.20.370">
    <property type="match status" value="1"/>
</dbReference>
<dbReference type="PANTHER" id="PTHR48475:SF1">
    <property type="entry name" value="RNASE H TYPE-1 DOMAIN-CONTAINING PROTEIN"/>
    <property type="match status" value="1"/>
</dbReference>
<reference evidence="4" key="1">
    <citation type="journal article" date="2013" name="Nat. Commun.">
        <title>Whole-genome sequencing of Oryza brachyantha reveals mechanisms underlying Oryza genome evolution.</title>
        <authorList>
            <person name="Chen J."/>
            <person name="Huang Q."/>
            <person name="Gao D."/>
            <person name="Wang J."/>
            <person name="Lang Y."/>
            <person name="Liu T."/>
            <person name="Li B."/>
            <person name="Bai Z."/>
            <person name="Luis Goicoechea J."/>
            <person name="Liang C."/>
            <person name="Chen C."/>
            <person name="Zhang W."/>
            <person name="Sun S."/>
            <person name="Liao Y."/>
            <person name="Zhang X."/>
            <person name="Yang L."/>
            <person name="Song C."/>
            <person name="Wang M."/>
            <person name="Shi J."/>
            <person name="Liu G."/>
            <person name="Liu J."/>
            <person name="Zhou H."/>
            <person name="Zhou W."/>
            <person name="Yu Q."/>
            <person name="An N."/>
            <person name="Chen Y."/>
            <person name="Cai Q."/>
            <person name="Wang B."/>
            <person name="Liu B."/>
            <person name="Min J."/>
            <person name="Huang Y."/>
            <person name="Wu H."/>
            <person name="Li Z."/>
            <person name="Zhang Y."/>
            <person name="Yin Y."/>
            <person name="Song W."/>
            <person name="Jiang J."/>
            <person name="Jackson S.A."/>
            <person name="Wing R.A."/>
            <person name="Wang J."/>
            <person name="Chen M."/>
        </authorList>
    </citation>
    <scope>NUCLEOTIDE SEQUENCE [LARGE SCALE GENOMIC DNA]</scope>
    <source>
        <strain evidence="4">cv. IRGC 101232</strain>
    </source>
</reference>
<organism evidence="4">
    <name type="scientific">Oryza brachyantha</name>
    <name type="common">malo sina</name>
    <dbReference type="NCBI Taxonomy" id="4533"/>
    <lineage>
        <taxon>Eukaryota</taxon>
        <taxon>Viridiplantae</taxon>
        <taxon>Streptophyta</taxon>
        <taxon>Embryophyta</taxon>
        <taxon>Tracheophyta</taxon>
        <taxon>Spermatophyta</taxon>
        <taxon>Magnoliopsida</taxon>
        <taxon>Liliopsida</taxon>
        <taxon>Poales</taxon>
        <taxon>Poaceae</taxon>
        <taxon>BOP clade</taxon>
        <taxon>Oryzoideae</taxon>
        <taxon>Oryzeae</taxon>
        <taxon>Oryzinae</taxon>
        <taxon>Oryza</taxon>
    </lineage>
</organism>
<dbReference type="FunFam" id="3.30.70.270:FF:000063">
    <property type="entry name" value="Zinc knuckle domaincontaining protein"/>
    <property type="match status" value="1"/>
</dbReference>
<name>J3NCY2_ORYBR</name>
<dbReference type="Gene3D" id="2.40.70.10">
    <property type="entry name" value="Acid Proteases"/>
    <property type="match status" value="1"/>
</dbReference>
<dbReference type="InterPro" id="IPR043502">
    <property type="entry name" value="DNA/RNA_pol_sf"/>
</dbReference>
<evidence type="ECO:0000259" key="2">
    <source>
        <dbReference type="Pfam" id="PF03732"/>
    </source>
</evidence>
<dbReference type="InterPro" id="IPR021109">
    <property type="entry name" value="Peptidase_aspartic_dom_sf"/>
</dbReference>
<dbReference type="Gramene" id="OB12G18400.1">
    <property type="protein sequence ID" value="OB12G18400.1"/>
    <property type="gene ID" value="OB12G18400"/>
</dbReference>
<dbReference type="Proteomes" id="UP000006038">
    <property type="component" value="Chromosome 12"/>
</dbReference>
<dbReference type="AlphaFoldDB" id="J3NCY2"/>
<dbReference type="eggNOG" id="KOG0017">
    <property type="taxonomic scope" value="Eukaryota"/>
</dbReference>
<dbReference type="InterPro" id="IPR041577">
    <property type="entry name" value="RT_RNaseH_2"/>
</dbReference>
<dbReference type="PANTHER" id="PTHR48475">
    <property type="entry name" value="RIBONUCLEASE H"/>
    <property type="match status" value="1"/>
</dbReference>
<dbReference type="OMA" id="WAHRISK"/>
<evidence type="ECO:0000256" key="1">
    <source>
        <dbReference type="SAM" id="MobiDB-lite"/>
    </source>
</evidence>
<accession>J3NCY2</accession>
<dbReference type="SUPFAM" id="SSF50630">
    <property type="entry name" value="Acid proteases"/>
    <property type="match status" value="1"/>
</dbReference>
<feature type="region of interest" description="Disordered" evidence="1">
    <location>
        <begin position="1"/>
        <end position="28"/>
    </location>
</feature>
<dbReference type="Pfam" id="PF17919">
    <property type="entry name" value="RT_RNaseH_2"/>
    <property type="match status" value="1"/>
</dbReference>
<evidence type="ECO:0000313" key="5">
    <source>
        <dbReference type="Proteomes" id="UP000006038"/>
    </source>
</evidence>
<sequence length="1256" mass="143853">MARSSDLDPENIISPTAEELPEEYREELERKKQDLESLTLLCFQKTRQGIVKKDATLPSVSVESKGGTPPIFLLAHSSFNSAPLITNSNYDSRVNGNLVGTFVPPYRTVAYSIPPIPPQGLGITYGTLPNNNNSVLQHTRYTPPNQMPQYPYDTPSPNVFAPQPQIDVTHNRLMAEPPMEPEILKDQLFSIFRDTFGVEPKSRARAYRKPYPDFYDTVPYPRGFRVPDFIKFIGDGSRTTLEHISQFIAQCGEASTSDALKLRLFPLSLSGTAITWFTALPPNSVHTWSQLEEKFHEYFYTGDTELRLAHLTSVKQKYNEPVLDYIRRFRIQETDLAELAHAGLLPYLKEKLEGKVFLDVSQVLQQALGQESRARESKNFQRSNDKSSHPVNLVEDDIMSSDDENIDICAAEWAWASRAKPFVCSALKPVSQKNQQEDIKFTFDVAKCDRIFDYLLPEKQIKLPNGHVIPPPEELKRRAYCKWHNSYSHATNDCNVFRRQVQSAINEGRLKFAEGPKMQLDSNPFLVNVIDFENSKAESIKDKDVIVGEHSMDTVKASSSGPNQGSRPRMIKLKSPEIGRWKINESRSRTTKRVENPKPTFKELLAKYEGKAGGTFTGQPSNFKKPRAPPMQDFDGPDRRWEEFYPTYPWMPPAPMPYESFHPILYAPLHPIPYTLFPPMPFEPFRLGWEEPRRPVFDRLTWLKDDRFNARKRAHDGRSDKPVEKVYRVKKMAMQTKVVDEEVAQLCLGPKEAIFEKPDESSRHLRPLYVKGHINGRPVIRMLVDGGATVNLMPYLVFKRMGKEDSELLKTNLTLNGFTGEPTEAKGIISMELTIGSKTLPTAFFVAEVQGFIIHERGIDIDPTKIEAIRNVVAPRCKRDMQKFLGKINYLRRFISNLSGKVTAFAPILRLKEETEFTWGTKQQQAFNELKKYLSTPPVLRAPKARVPFRLYIAAEDSVIGAVLTQESEGKESVITYLSRRLLEAEMREENVRANDLAQQASGYQMSRDKVLAIERPMLEYFEVNMVESDDWRKPLISYLENPSQTVDRKLRRQALKYTLLHGDLYRPIIDGLLLKCLSSDQSKVAMGEVHEALWAHRISKHGATKVTPYELVYGQEGVLPVEVNLEALRLAKKNNLSAVDYHNLMMDRIDEVSDERLKALHEIEKDKVRVAKAYNKRVKEKSFQIGNLVWKTILPIGSKDNKFGKWSPNWEGPYRITEVVPGNSYFLQNLQEHRLSRALNGRYLKRYYPSVWQDA</sequence>
<reference evidence="4" key="2">
    <citation type="submission" date="2013-04" db="UniProtKB">
        <authorList>
            <consortium name="EnsemblPlants"/>
        </authorList>
    </citation>
    <scope>IDENTIFICATION</scope>
</reference>
<dbReference type="EnsemblPlants" id="OB12G18400.1">
    <property type="protein sequence ID" value="OB12G18400.1"/>
    <property type="gene ID" value="OB12G18400"/>
</dbReference>
<proteinExistence type="predicted"/>
<dbReference type="SUPFAM" id="SSF56672">
    <property type="entry name" value="DNA/RNA polymerases"/>
    <property type="match status" value="1"/>
</dbReference>
<feature type="domain" description="Retrotransposon gag" evidence="2">
    <location>
        <begin position="263"/>
        <end position="337"/>
    </location>
</feature>
<dbReference type="Pfam" id="PF03732">
    <property type="entry name" value="Retrotrans_gag"/>
    <property type="match status" value="1"/>
</dbReference>
<dbReference type="InterPro" id="IPR005162">
    <property type="entry name" value="Retrotrans_gag_dom"/>
</dbReference>
<feature type="region of interest" description="Disordered" evidence="1">
    <location>
        <begin position="615"/>
        <end position="634"/>
    </location>
</feature>
<feature type="domain" description="Reverse transcriptase/retrotransposon-derived protein RNase H-like" evidence="3">
    <location>
        <begin position="919"/>
        <end position="992"/>
    </location>
</feature>
<evidence type="ECO:0000313" key="4">
    <source>
        <dbReference type="EnsemblPlants" id="OB12G18400.1"/>
    </source>
</evidence>
<dbReference type="InterPro" id="IPR043128">
    <property type="entry name" value="Rev_trsase/Diguanyl_cyclase"/>
</dbReference>
<evidence type="ECO:0000259" key="3">
    <source>
        <dbReference type="Pfam" id="PF17919"/>
    </source>
</evidence>
<dbReference type="HOGENOM" id="CLU_265319_0_0_1"/>
<evidence type="ECO:0008006" key="6">
    <source>
        <dbReference type="Google" id="ProtNLM"/>
    </source>
</evidence>
<dbReference type="Gene3D" id="3.30.70.270">
    <property type="match status" value="1"/>
</dbReference>
<keyword evidence="5" id="KW-1185">Reference proteome</keyword>
<dbReference type="CDD" id="cd00303">
    <property type="entry name" value="retropepsin_like"/>
    <property type="match status" value="1"/>
</dbReference>
<protein>
    <recommendedName>
        <fullName evidence="6">Retrotransposon gag domain-containing protein</fullName>
    </recommendedName>
</protein>